<dbReference type="EMBL" id="GBRH01197643">
    <property type="protein sequence ID" value="JAE00253.1"/>
    <property type="molecule type" value="Transcribed_RNA"/>
</dbReference>
<organism evidence="2">
    <name type="scientific">Arundo donax</name>
    <name type="common">Giant reed</name>
    <name type="synonym">Donax arundinaceus</name>
    <dbReference type="NCBI Taxonomy" id="35708"/>
    <lineage>
        <taxon>Eukaryota</taxon>
        <taxon>Viridiplantae</taxon>
        <taxon>Streptophyta</taxon>
        <taxon>Embryophyta</taxon>
        <taxon>Tracheophyta</taxon>
        <taxon>Spermatophyta</taxon>
        <taxon>Magnoliopsida</taxon>
        <taxon>Liliopsida</taxon>
        <taxon>Poales</taxon>
        <taxon>Poaceae</taxon>
        <taxon>PACMAD clade</taxon>
        <taxon>Arundinoideae</taxon>
        <taxon>Arundineae</taxon>
        <taxon>Arundo</taxon>
    </lineage>
</organism>
<evidence type="ECO:0000256" key="1">
    <source>
        <dbReference type="SAM" id="MobiDB-lite"/>
    </source>
</evidence>
<name>A0A0A9EW34_ARUDO</name>
<reference evidence="2" key="1">
    <citation type="submission" date="2014-09" db="EMBL/GenBank/DDBJ databases">
        <authorList>
            <person name="Magalhaes I.L.F."/>
            <person name="Oliveira U."/>
            <person name="Santos F.R."/>
            <person name="Vidigal T.H.D.A."/>
            <person name="Brescovit A.D."/>
            <person name="Santos A.J."/>
        </authorList>
    </citation>
    <scope>NUCLEOTIDE SEQUENCE</scope>
    <source>
        <tissue evidence="2">Shoot tissue taken approximately 20 cm above the soil surface</tissue>
    </source>
</reference>
<evidence type="ECO:0000313" key="2">
    <source>
        <dbReference type="EMBL" id="JAE00253.1"/>
    </source>
</evidence>
<protein>
    <submittedName>
        <fullName evidence="2">Uncharacterized protein</fullName>
    </submittedName>
</protein>
<feature type="compositionally biased region" description="Low complexity" evidence="1">
    <location>
        <begin position="1"/>
        <end position="14"/>
    </location>
</feature>
<sequence>MPSASSPPHAPVSVESTAGWTPCSPSAHSWE</sequence>
<proteinExistence type="predicted"/>
<feature type="region of interest" description="Disordered" evidence="1">
    <location>
        <begin position="1"/>
        <end position="31"/>
    </location>
</feature>
<accession>A0A0A9EW34</accession>
<dbReference type="AlphaFoldDB" id="A0A0A9EW34"/>
<feature type="compositionally biased region" description="Polar residues" evidence="1">
    <location>
        <begin position="15"/>
        <end position="31"/>
    </location>
</feature>
<reference evidence="2" key="2">
    <citation type="journal article" date="2015" name="Data Brief">
        <title>Shoot transcriptome of the giant reed, Arundo donax.</title>
        <authorList>
            <person name="Barrero R.A."/>
            <person name="Guerrero F.D."/>
            <person name="Moolhuijzen P."/>
            <person name="Goolsby J.A."/>
            <person name="Tidwell J."/>
            <person name="Bellgard S.E."/>
            <person name="Bellgard M.I."/>
        </authorList>
    </citation>
    <scope>NUCLEOTIDE SEQUENCE</scope>
    <source>
        <tissue evidence="2">Shoot tissue taken approximately 20 cm above the soil surface</tissue>
    </source>
</reference>